<feature type="transmembrane region" description="Helical" evidence="1">
    <location>
        <begin position="135"/>
        <end position="159"/>
    </location>
</feature>
<keyword evidence="1" id="KW-1133">Transmembrane helix</keyword>
<accession>A0A194S7B6</accession>
<organism evidence="2 3">
    <name type="scientific">Rhodotorula graminis (strain WP1)</name>
    <dbReference type="NCBI Taxonomy" id="578459"/>
    <lineage>
        <taxon>Eukaryota</taxon>
        <taxon>Fungi</taxon>
        <taxon>Dikarya</taxon>
        <taxon>Basidiomycota</taxon>
        <taxon>Pucciniomycotina</taxon>
        <taxon>Microbotryomycetes</taxon>
        <taxon>Sporidiobolales</taxon>
        <taxon>Sporidiobolaceae</taxon>
        <taxon>Rhodotorula</taxon>
    </lineage>
</organism>
<name>A0A194S7B6_RHOGW</name>
<dbReference type="RefSeq" id="XP_018272526.1">
    <property type="nucleotide sequence ID" value="XM_018416360.1"/>
</dbReference>
<proteinExistence type="predicted"/>
<keyword evidence="1" id="KW-0812">Transmembrane</keyword>
<keyword evidence="3" id="KW-1185">Reference proteome</keyword>
<keyword evidence="1" id="KW-0472">Membrane</keyword>
<protein>
    <submittedName>
        <fullName evidence="2">Uncharacterized protein</fullName>
    </submittedName>
</protein>
<feature type="transmembrane region" description="Helical" evidence="1">
    <location>
        <begin position="65"/>
        <end position="88"/>
    </location>
</feature>
<evidence type="ECO:0000256" key="1">
    <source>
        <dbReference type="SAM" id="Phobius"/>
    </source>
</evidence>
<sequence>MATPGLSDAPLAVPPQLRDFSLGQLQAALVAQLFVGIFYATHVLSTIQYYRKFGGREGDKKSVQAYVAVALFVGTMFAAINLAVSWRWLTHTVTYGFTDLVVRDSDIVWSWTLGTFAVTTEAYWVWRVYRVSRQIFVRVVAITLLAMSNASFIALSCVVTSQRFGVGIRVKQLQLCALIGIWLLTVDYMWCGGVLAYELVWRRRTRVVRSNLVSAFTALALKTSHPAPGLFTIAGAICITISFRNVDTAAFHAFLFVVFLVERVRHLQCVPSSFPISFVLCVSFIV</sequence>
<evidence type="ECO:0000313" key="2">
    <source>
        <dbReference type="EMBL" id="KPV76477.1"/>
    </source>
</evidence>
<feature type="transmembrane region" description="Helical" evidence="1">
    <location>
        <begin position="179"/>
        <end position="200"/>
    </location>
</feature>
<reference evidence="2 3" key="1">
    <citation type="journal article" date="2015" name="Front. Microbiol.">
        <title>Genome sequence of the plant growth promoting endophytic yeast Rhodotorula graminis WP1.</title>
        <authorList>
            <person name="Firrincieli A."/>
            <person name="Otillar R."/>
            <person name="Salamov A."/>
            <person name="Schmutz J."/>
            <person name="Khan Z."/>
            <person name="Redman R.S."/>
            <person name="Fleck N.D."/>
            <person name="Lindquist E."/>
            <person name="Grigoriev I.V."/>
            <person name="Doty S.L."/>
        </authorList>
    </citation>
    <scope>NUCLEOTIDE SEQUENCE [LARGE SCALE GENOMIC DNA]</scope>
    <source>
        <strain evidence="2 3">WP1</strain>
    </source>
</reference>
<evidence type="ECO:0000313" key="3">
    <source>
        <dbReference type="Proteomes" id="UP000053890"/>
    </source>
</evidence>
<feature type="transmembrane region" description="Helical" evidence="1">
    <location>
        <begin position="108"/>
        <end position="126"/>
    </location>
</feature>
<dbReference type="OMA" id="FAVINTR"/>
<gene>
    <name evidence="2" type="ORF">RHOBADRAFT_52480</name>
</gene>
<dbReference type="Proteomes" id="UP000053890">
    <property type="component" value="Unassembled WGS sequence"/>
</dbReference>
<feature type="transmembrane region" description="Helical" evidence="1">
    <location>
        <begin position="25"/>
        <end position="44"/>
    </location>
</feature>
<dbReference type="GeneID" id="28976808"/>
<dbReference type="AlphaFoldDB" id="A0A194S7B6"/>
<dbReference type="EMBL" id="KQ474076">
    <property type="protein sequence ID" value="KPV76477.1"/>
    <property type="molecule type" value="Genomic_DNA"/>
</dbReference>